<comment type="subcellular location">
    <subcellularLocation>
        <location evidence="5">Cell membrane</location>
        <topology evidence="5">Lipid-anchor</topology>
    </subcellularLocation>
</comment>
<reference evidence="7 8" key="1">
    <citation type="submission" date="2016-10" db="EMBL/GenBank/DDBJ databases">
        <title>Draft genome sequences of four alkaliphilic bacteria belonging to the Anaerobacillus genus.</title>
        <authorList>
            <person name="Bassil N.M."/>
            <person name="Lloyd J.R."/>
        </authorList>
    </citation>
    <scope>NUCLEOTIDE SEQUENCE [LARGE SCALE GENOMIC DNA]</scope>
    <source>
        <strain evidence="7 8">DSM 22531</strain>
    </source>
</reference>
<dbReference type="GO" id="GO:0042956">
    <property type="term" value="P:maltodextrin transmembrane transport"/>
    <property type="evidence" value="ECO:0007669"/>
    <property type="project" value="TreeGrafter"/>
</dbReference>
<dbReference type="GO" id="GO:0015768">
    <property type="term" value="P:maltose transport"/>
    <property type="evidence" value="ECO:0007669"/>
    <property type="project" value="TreeGrafter"/>
</dbReference>
<feature type="signal peptide" evidence="5">
    <location>
        <begin position="1"/>
        <end position="22"/>
    </location>
</feature>
<gene>
    <name evidence="7" type="ORF">BKP45_12760</name>
    <name evidence="6" type="ORF">BKP45_18475</name>
</gene>
<evidence type="ECO:0000313" key="8">
    <source>
        <dbReference type="Proteomes" id="UP000180057"/>
    </source>
</evidence>
<accession>A0A1S2M5N2</accession>
<keyword evidence="5" id="KW-0472">Membrane</keyword>
<proteinExistence type="inferred from homology"/>
<evidence type="ECO:0000313" key="6">
    <source>
        <dbReference type="EMBL" id="OIJ18437.1"/>
    </source>
</evidence>
<evidence type="ECO:0000256" key="4">
    <source>
        <dbReference type="ARBA" id="ARBA00022729"/>
    </source>
</evidence>
<evidence type="ECO:0000256" key="3">
    <source>
        <dbReference type="ARBA" id="ARBA00022597"/>
    </source>
</evidence>
<keyword evidence="3 5" id="KW-0762">Sugar transport</keyword>
<dbReference type="PROSITE" id="PS51257">
    <property type="entry name" value="PROKAR_LIPOPROTEIN"/>
    <property type="match status" value="1"/>
</dbReference>
<keyword evidence="5" id="KW-1003">Cell membrane</keyword>
<dbReference type="SUPFAM" id="SSF53850">
    <property type="entry name" value="Periplasmic binding protein-like II"/>
    <property type="match status" value="1"/>
</dbReference>
<name>A0A1S2M5N2_9BACI</name>
<dbReference type="OrthoDB" id="9766758at2"/>
<keyword evidence="8" id="KW-1185">Reference proteome</keyword>
<dbReference type="Proteomes" id="UP000180057">
    <property type="component" value="Unassembled WGS sequence"/>
</dbReference>
<keyword evidence="4 5" id="KW-0732">Signal</keyword>
<comment type="similarity">
    <text evidence="1 5">Belongs to the bacterial solute-binding protein 1 family.</text>
</comment>
<dbReference type="GO" id="GO:0015144">
    <property type="term" value="F:carbohydrate transmembrane transporter activity"/>
    <property type="evidence" value="ECO:0007669"/>
    <property type="project" value="InterPro"/>
</dbReference>
<dbReference type="EMBL" id="MLQS01000030">
    <property type="protein sequence ID" value="OIJ18437.1"/>
    <property type="molecule type" value="Genomic_DNA"/>
</dbReference>
<dbReference type="Gene3D" id="3.40.190.10">
    <property type="entry name" value="Periplasmic binding protein-like II"/>
    <property type="match status" value="2"/>
</dbReference>
<dbReference type="GO" id="GO:0055052">
    <property type="term" value="C:ATP-binding cassette (ABC) transporter complex, substrate-binding subunit-containing"/>
    <property type="evidence" value="ECO:0007669"/>
    <property type="project" value="TreeGrafter"/>
</dbReference>
<evidence type="ECO:0000256" key="2">
    <source>
        <dbReference type="ARBA" id="ARBA00022448"/>
    </source>
</evidence>
<dbReference type="PANTHER" id="PTHR30061:SF50">
    <property type="entry name" value="MALTOSE_MALTODEXTRIN-BINDING PERIPLASMIC PROTEIN"/>
    <property type="match status" value="1"/>
</dbReference>
<dbReference type="GO" id="GO:1901982">
    <property type="term" value="F:maltose binding"/>
    <property type="evidence" value="ECO:0007669"/>
    <property type="project" value="TreeGrafter"/>
</dbReference>
<keyword evidence="2 5" id="KW-0813">Transport</keyword>
<dbReference type="CDD" id="cd13586">
    <property type="entry name" value="PBP2_Maltose_binding_like"/>
    <property type="match status" value="1"/>
</dbReference>
<sequence length="434" mass="47830">MVKNTKFLLLSLLMIMMLTLVACGGNDDAAKEDTDGAVDNGVNEESDFDFEIVPEEGAELLFWSEGDENLDWAREMAEAFEAEYGVPVQVEEVNQEDAPERLATDGPSGLAGDVFASTHDRIGRAISAGLVLENFWPEEYEAEFMDAAIQATSFDDVLYGYPARIETYALYYNKDLVDTPPATMDEFIAVAKELNDEIDRGFMMEPGNFYFTYGFFGGYGGYVFGDNNTDVSEIGLNNEGSVKAVELIKELRDEIAPGVAAEDITYDVRTSLFETGDMAFDINGPWAIQGYRSAGIDFGITPLPVLDNGQNPTSFSGAGAFYVNAYTPYPDASALFAKFITSEENLLKLYETVGHLPPRLALLDNEVIQSNPFAVAFLEQAEHAVPMPNVPEMPLVWGPMEAAVNEVWNNDVDIQEALDRAVNTIENAIREQQQ</sequence>
<keyword evidence="5" id="KW-0449">Lipoprotein</keyword>
<dbReference type="InterPro" id="IPR006060">
    <property type="entry name" value="Maltose/Cyclodextrin-bd"/>
</dbReference>
<dbReference type="STRING" id="472963.BKP45_12760"/>
<protein>
    <recommendedName>
        <fullName evidence="5">Maltodextrin-binding protein</fullName>
    </recommendedName>
</protein>
<evidence type="ECO:0000313" key="7">
    <source>
        <dbReference type="EMBL" id="OIJ19916.1"/>
    </source>
</evidence>
<organism evidence="7 8">
    <name type="scientific">Anaerobacillus alkalidiazotrophicus</name>
    <dbReference type="NCBI Taxonomy" id="472963"/>
    <lineage>
        <taxon>Bacteria</taxon>
        <taxon>Bacillati</taxon>
        <taxon>Bacillota</taxon>
        <taxon>Bacilli</taxon>
        <taxon>Bacillales</taxon>
        <taxon>Bacillaceae</taxon>
        <taxon>Anaerobacillus</taxon>
    </lineage>
</organism>
<dbReference type="EMBL" id="MLQS01000017">
    <property type="protein sequence ID" value="OIJ19916.1"/>
    <property type="molecule type" value="Genomic_DNA"/>
</dbReference>
<dbReference type="AlphaFoldDB" id="A0A1S2M5N2"/>
<feature type="chain" id="PRO_5039734521" description="Maltodextrin-binding protein" evidence="5">
    <location>
        <begin position="23"/>
        <end position="434"/>
    </location>
</feature>
<evidence type="ECO:0000256" key="5">
    <source>
        <dbReference type="RuleBase" id="RU365005"/>
    </source>
</evidence>
<dbReference type="InterPro" id="IPR006059">
    <property type="entry name" value="SBP"/>
</dbReference>
<dbReference type="PANTHER" id="PTHR30061">
    <property type="entry name" value="MALTOSE-BINDING PERIPLASMIC PROTEIN"/>
    <property type="match status" value="1"/>
</dbReference>
<evidence type="ECO:0000256" key="1">
    <source>
        <dbReference type="ARBA" id="ARBA00008520"/>
    </source>
</evidence>
<dbReference type="RefSeq" id="WP_071390041.1">
    <property type="nucleotide sequence ID" value="NZ_MLQS01000017.1"/>
</dbReference>
<comment type="caution">
    <text evidence="7">The sequence shown here is derived from an EMBL/GenBank/DDBJ whole genome shotgun (WGS) entry which is preliminary data.</text>
</comment>
<dbReference type="Pfam" id="PF13416">
    <property type="entry name" value="SBP_bac_8"/>
    <property type="match status" value="1"/>
</dbReference>
<dbReference type="PRINTS" id="PR00181">
    <property type="entry name" value="MALTOSEBP"/>
</dbReference>